<feature type="signal peptide" evidence="1">
    <location>
        <begin position="1"/>
        <end position="24"/>
    </location>
</feature>
<sequence length="413" mass="46645">MTNQKFLKLFFVALLSIVFVQCNRNDEDSPTPSTRESKDTWVIYNGQADWSGGIYTFQGKPNGEVSLDGKPFHQLAYSAGGRTFGNHLYRLDAYVNKGLSKLRLEDNATISDAGLLSTVNNTYETNYLVVSDSEGYYWDLSRGGLKIQTFNPATMQRTGEIDLSSLSEGEPYEAVGQLILAKRDNKLYMDVQIGERQAGLWQVVPKRKEVAIAVYNLSTHQLEGVTTFQGTTHLSLFSDHPLWSIDAVTGDLYMVAVGDMKNQSQMYSSKILRIKKGENQFDTTFVLDINDYQFPAEFNRIFAHNGKVYTTIPSRAVSYYGGGQHGIKYRADVWQWTEIDAQTKRKKALDIPVDNYTCYQNPFLYKDKIFFISNNVTDGFSGLSSYDPTNGKTKVEFQLKESGRLMGVNVIQK</sequence>
<dbReference type="Proteomes" id="UP000270205">
    <property type="component" value="Unassembled WGS sequence"/>
</dbReference>
<gene>
    <name evidence="2" type="ORF">NCTC12929_01693</name>
</gene>
<proteinExistence type="predicted"/>
<feature type="chain" id="PRO_5030972708" description="DUF4374 domain-containing protein" evidence="1">
    <location>
        <begin position="25"/>
        <end position="413"/>
    </location>
</feature>
<evidence type="ECO:0000256" key="1">
    <source>
        <dbReference type="SAM" id="SignalP"/>
    </source>
</evidence>
<accession>A0A7Z8YRT0</accession>
<comment type="caution">
    <text evidence="2">The sequence shown here is derived from an EMBL/GenBank/DDBJ whole genome shotgun (WGS) entry which is preliminary data.</text>
</comment>
<reference evidence="2 3" key="1">
    <citation type="submission" date="2018-11" db="EMBL/GenBank/DDBJ databases">
        <authorList>
            <consortium name="Pathogen Informatics"/>
        </authorList>
    </citation>
    <scope>NUCLEOTIDE SEQUENCE [LARGE SCALE GENOMIC DNA]</scope>
    <source>
        <strain evidence="2 3">NCTC12929</strain>
    </source>
</reference>
<protein>
    <recommendedName>
        <fullName evidence="4">DUF4374 domain-containing protein</fullName>
    </recommendedName>
</protein>
<name>A0A7Z8YRT0_9FLAO</name>
<dbReference type="EMBL" id="UYIV01000001">
    <property type="protein sequence ID" value="VDH04957.1"/>
    <property type="molecule type" value="Genomic_DNA"/>
</dbReference>
<organism evidence="2 3">
    <name type="scientific">Bergeyella zoohelcum</name>
    <dbReference type="NCBI Taxonomy" id="1015"/>
    <lineage>
        <taxon>Bacteria</taxon>
        <taxon>Pseudomonadati</taxon>
        <taxon>Bacteroidota</taxon>
        <taxon>Flavobacteriia</taxon>
        <taxon>Flavobacteriales</taxon>
        <taxon>Weeksellaceae</taxon>
        <taxon>Bergeyella</taxon>
    </lineage>
</organism>
<keyword evidence="1" id="KW-0732">Signal</keyword>
<evidence type="ECO:0000313" key="3">
    <source>
        <dbReference type="Proteomes" id="UP000270205"/>
    </source>
</evidence>
<evidence type="ECO:0000313" key="2">
    <source>
        <dbReference type="EMBL" id="VDH04957.1"/>
    </source>
</evidence>
<dbReference type="RefSeq" id="WP_125151481.1">
    <property type="nucleotide sequence ID" value="NZ_UYIV01000001.1"/>
</dbReference>
<dbReference type="AlphaFoldDB" id="A0A7Z8YRT0"/>
<evidence type="ECO:0008006" key="4">
    <source>
        <dbReference type="Google" id="ProtNLM"/>
    </source>
</evidence>